<feature type="region of interest" description="Disordered" evidence="1">
    <location>
        <begin position="361"/>
        <end position="475"/>
    </location>
</feature>
<dbReference type="AlphaFoldDB" id="A0AAD6VGJ0"/>
<evidence type="ECO:0000256" key="1">
    <source>
        <dbReference type="SAM" id="MobiDB-lite"/>
    </source>
</evidence>
<evidence type="ECO:0000313" key="2">
    <source>
        <dbReference type="EMBL" id="KAJ7208976.1"/>
    </source>
</evidence>
<organism evidence="2 3">
    <name type="scientific">Mycena pura</name>
    <dbReference type="NCBI Taxonomy" id="153505"/>
    <lineage>
        <taxon>Eukaryota</taxon>
        <taxon>Fungi</taxon>
        <taxon>Dikarya</taxon>
        <taxon>Basidiomycota</taxon>
        <taxon>Agaricomycotina</taxon>
        <taxon>Agaricomycetes</taxon>
        <taxon>Agaricomycetidae</taxon>
        <taxon>Agaricales</taxon>
        <taxon>Marasmiineae</taxon>
        <taxon>Mycenaceae</taxon>
        <taxon>Mycena</taxon>
    </lineage>
</organism>
<feature type="compositionally biased region" description="Basic and acidic residues" evidence="1">
    <location>
        <begin position="40"/>
        <end position="49"/>
    </location>
</feature>
<protein>
    <submittedName>
        <fullName evidence="2">Uncharacterized protein</fullName>
    </submittedName>
</protein>
<feature type="region of interest" description="Disordered" evidence="1">
    <location>
        <begin position="281"/>
        <end position="309"/>
    </location>
</feature>
<gene>
    <name evidence="2" type="ORF">GGX14DRAFT_395604</name>
</gene>
<accession>A0AAD6VGJ0</accession>
<reference evidence="2" key="1">
    <citation type="submission" date="2023-03" db="EMBL/GenBank/DDBJ databases">
        <title>Massive genome expansion in bonnet fungi (Mycena s.s.) driven by repeated elements and novel gene families across ecological guilds.</title>
        <authorList>
            <consortium name="Lawrence Berkeley National Laboratory"/>
            <person name="Harder C.B."/>
            <person name="Miyauchi S."/>
            <person name="Viragh M."/>
            <person name="Kuo A."/>
            <person name="Thoen E."/>
            <person name="Andreopoulos B."/>
            <person name="Lu D."/>
            <person name="Skrede I."/>
            <person name="Drula E."/>
            <person name="Henrissat B."/>
            <person name="Morin E."/>
            <person name="Kohler A."/>
            <person name="Barry K."/>
            <person name="LaButti K."/>
            <person name="Morin E."/>
            <person name="Salamov A."/>
            <person name="Lipzen A."/>
            <person name="Mereny Z."/>
            <person name="Hegedus B."/>
            <person name="Baldrian P."/>
            <person name="Stursova M."/>
            <person name="Weitz H."/>
            <person name="Taylor A."/>
            <person name="Grigoriev I.V."/>
            <person name="Nagy L.G."/>
            <person name="Martin F."/>
            <person name="Kauserud H."/>
        </authorList>
    </citation>
    <scope>NUCLEOTIDE SEQUENCE</scope>
    <source>
        <strain evidence="2">9144</strain>
    </source>
</reference>
<dbReference type="Proteomes" id="UP001219525">
    <property type="component" value="Unassembled WGS sequence"/>
</dbReference>
<dbReference type="EMBL" id="JARJCW010000032">
    <property type="protein sequence ID" value="KAJ7208976.1"/>
    <property type="molecule type" value="Genomic_DNA"/>
</dbReference>
<feature type="region of interest" description="Disordered" evidence="1">
    <location>
        <begin position="117"/>
        <end position="161"/>
    </location>
</feature>
<feature type="compositionally biased region" description="Basic and acidic residues" evidence="1">
    <location>
        <begin position="457"/>
        <end position="475"/>
    </location>
</feature>
<feature type="region of interest" description="Disordered" evidence="1">
    <location>
        <begin position="26"/>
        <end position="96"/>
    </location>
</feature>
<feature type="compositionally biased region" description="Low complexity" evidence="1">
    <location>
        <begin position="398"/>
        <end position="414"/>
    </location>
</feature>
<feature type="compositionally biased region" description="Low complexity" evidence="1">
    <location>
        <begin position="295"/>
        <end position="309"/>
    </location>
</feature>
<feature type="compositionally biased region" description="Polar residues" evidence="1">
    <location>
        <begin position="151"/>
        <end position="161"/>
    </location>
</feature>
<keyword evidence="3" id="KW-1185">Reference proteome</keyword>
<evidence type="ECO:0000313" key="3">
    <source>
        <dbReference type="Proteomes" id="UP001219525"/>
    </source>
</evidence>
<feature type="compositionally biased region" description="Low complexity" evidence="1">
    <location>
        <begin position="371"/>
        <end position="380"/>
    </location>
</feature>
<sequence>MDIRQGTYHMGKFGLKNASTGLDIGVLNTSTGRQHSRQGTVDREQDQHSRPGKVVGAAGRGRQQRGQQGARSALTAWEGGRRSRQGSSTAQSTGSKISTHILGRWLTQQAGVINSAVDEEQDQHSRSGKVVGAAGRGPQQRGWEGGRRSRQGSSTAQWTGSKISTHGLGRWWAQQAGVVNSVVDGEQDQHSRAGKVVGAAGRGCQQGGRWAARSALTYWEGGRCSRQGSSTGQSTGSKISTHALRRWSAQQAGVVNSVVNGEQDQHSQPGKVVSTAGRGCQQRGQREQDQHSHAGKVVGAAGRGRQQCGRRGVRSALTAWEGGQHSRQGLSTAWSMGSKISTHVLGRWSVQQAGVVNSAVDGEQDQHSHAGKVVGAAGRGRQQRGRRGARSALTSWEGGQRSRQGSSTGRSTGSKISTHELGRWSAQQAGVVNRAVDGEQDQHSRPGKVVGAAGRGVRVDQEQDQHSQPGKTREG</sequence>
<feature type="compositionally biased region" description="Low complexity" evidence="1">
    <location>
        <begin position="56"/>
        <end position="71"/>
    </location>
</feature>
<name>A0AAD6VGJ0_9AGAR</name>
<comment type="caution">
    <text evidence="2">The sequence shown here is derived from an EMBL/GenBank/DDBJ whole genome shotgun (WGS) entry which is preliminary data.</text>
</comment>
<proteinExistence type="predicted"/>
<feature type="compositionally biased region" description="Polar residues" evidence="1">
    <location>
        <begin position="27"/>
        <end position="39"/>
    </location>
</feature>
<feature type="compositionally biased region" description="Low complexity" evidence="1">
    <location>
        <begin position="447"/>
        <end position="456"/>
    </location>
</feature>
<feature type="compositionally biased region" description="Polar residues" evidence="1">
    <location>
        <begin position="85"/>
        <end position="96"/>
    </location>
</feature>